<dbReference type="InterPro" id="IPR036378">
    <property type="entry name" value="FAS1_dom_sf"/>
</dbReference>
<evidence type="ECO:0000256" key="1">
    <source>
        <dbReference type="SAM" id="MobiDB-lite"/>
    </source>
</evidence>
<feature type="domain" description="FAS1" evidence="4">
    <location>
        <begin position="310"/>
        <end position="459"/>
    </location>
</feature>
<evidence type="ECO:0000256" key="2">
    <source>
        <dbReference type="SAM" id="Phobius"/>
    </source>
</evidence>
<dbReference type="Gene3D" id="2.30.180.10">
    <property type="entry name" value="FAS1 domain"/>
    <property type="match status" value="3"/>
</dbReference>
<feature type="region of interest" description="Disordered" evidence="1">
    <location>
        <begin position="577"/>
        <end position="604"/>
    </location>
</feature>
<evidence type="ECO:0000256" key="3">
    <source>
        <dbReference type="SAM" id="SignalP"/>
    </source>
</evidence>
<reference evidence="5" key="1">
    <citation type="submission" date="2021-02" db="EMBL/GenBank/DDBJ databases">
        <authorList>
            <person name="Nowell W R."/>
        </authorList>
    </citation>
    <scope>NUCLEOTIDE SEQUENCE</scope>
</reference>
<feature type="domain" description="FAS1" evidence="4">
    <location>
        <begin position="750"/>
        <end position="816"/>
    </location>
</feature>
<dbReference type="PANTHER" id="PTHR10900:SF77">
    <property type="entry name" value="FI19380P1"/>
    <property type="match status" value="1"/>
</dbReference>
<dbReference type="InterPro" id="IPR050904">
    <property type="entry name" value="Adhesion/Biosynth-related"/>
</dbReference>
<dbReference type="PANTHER" id="PTHR10900">
    <property type="entry name" value="PERIOSTIN-RELATED"/>
    <property type="match status" value="1"/>
</dbReference>
<accession>A0A814KEH0</accession>
<name>A0A814KEH0_ADIRI</name>
<gene>
    <name evidence="5" type="ORF">EDS130_LOCUS17373</name>
</gene>
<keyword evidence="2" id="KW-0472">Membrane</keyword>
<evidence type="ECO:0000313" key="6">
    <source>
        <dbReference type="Proteomes" id="UP000663852"/>
    </source>
</evidence>
<feature type="transmembrane region" description="Helical" evidence="2">
    <location>
        <begin position="1093"/>
        <end position="1112"/>
    </location>
</feature>
<feature type="domain" description="FAS1" evidence="4">
    <location>
        <begin position="17"/>
        <end position="176"/>
    </location>
</feature>
<dbReference type="OrthoDB" id="286301at2759"/>
<dbReference type="Pfam" id="PF02469">
    <property type="entry name" value="Fasciclin"/>
    <property type="match status" value="3"/>
</dbReference>
<protein>
    <recommendedName>
        <fullName evidence="4">FAS1 domain-containing protein</fullName>
    </recommendedName>
</protein>
<dbReference type="InterPro" id="IPR000782">
    <property type="entry name" value="FAS1_domain"/>
</dbReference>
<dbReference type="PROSITE" id="PS50213">
    <property type="entry name" value="FAS1"/>
    <property type="match status" value="3"/>
</dbReference>
<dbReference type="EMBL" id="CAJNOJ010000078">
    <property type="protein sequence ID" value="CAF1049914.1"/>
    <property type="molecule type" value="Genomic_DNA"/>
</dbReference>
<organism evidence="5 6">
    <name type="scientific">Adineta ricciae</name>
    <name type="common">Rotifer</name>
    <dbReference type="NCBI Taxonomy" id="249248"/>
    <lineage>
        <taxon>Eukaryota</taxon>
        <taxon>Metazoa</taxon>
        <taxon>Spiralia</taxon>
        <taxon>Gnathifera</taxon>
        <taxon>Rotifera</taxon>
        <taxon>Eurotatoria</taxon>
        <taxon>Bdelloidea</taxon>
        <taxon>Adinetida</taxon>
        <taxon>Adinetidae</taxon>
        <taxon>Adineta</taxon>
    </lineage>
</organism>
<feature type="signal peptide" evidence="3">
    <location>
        <begin position="1"/>
        <end position="18"/>
    </location>
</feature>
<keyword evidence="3" id="KW-0732">Signal</keyword>
<comment type="caution">
    <text evidence="5">The sequence shown here is derived from an EMBL/GenBank/DDBJ whole genome shotgun (WGS) entry which is preliminary data.</text>
</comment>
<evidence type="ECO:0000259" key="4">
    <source>
        <dbReference type="PROSITE" id="PS50213"/>
    </source>
</evidence>
<proteinExistence type="predicted"/>
<keyword evidence="2" id="KW-1133">Transmembrane helix</keyword>
<feature type="chain" id="PRO_5032720910" description="FAS1 domain-containing protein" evidence="3">
    <location>
        <begin position="19"/>
        <end position="1115"/>
    </location>
</feature>
<feature type="compositionally biased region" description="Basic residues" evidence="1">
    <location>
        <begin position="591"/>
        <end position="600"/>
    </location>
</feature>
<dbReference type="Proteomes" id="UP000663852">
    <property type="component" value="Unassembled WGS sequence"/>
</dbReference>
<keyword evidence="2" id="KW-0812">Transmembrane</keyword>
<sequence length="1115" mass="124195">MNLIHLCILLVIVDQCYASPLEDISAMPDLSLFYQQLIRQPDLQGLLQDIYQSQQPMITGEFTIFAPSNDAMARINRRNEDPNLLWKYHIVPGRYDDQALYNLAQEKFNQASPRQMTDARPQNSLLTLAAPFQVFYGVGFYGGTGPYINVSYDNTGYGQGGGPGSPGAAINITNTFQSSLPLNPYLVNTNNYNPNQQSQTYVVAQGSASSGNPNLFPPNLTNYYTNVFNPNVNTQFLQNANPPTSNFNPNFQQPQQQQQQYFGPINYPGIGIPRPTINNAFVLQSRTMSRGVINVIDNILWPPERRAQTQFKTAYDALEDPQFSRLRLLADRSEYFRSELRSVNQQTWFLPNDQAFASYGTGLSFLFEPLTVENINDINDFIKSHIVPLVLYPSVMDASKQISTLSIGKWVTFRKTAQSEAAFQVDVVSNRQIAHIVTSRPEDIKIYGNGVVYPVTAILSGPARSAADELARSYQYFMALIQQSGDTELVNLLQGNTAGLGNTGPNIFNPQNLLNITVLIPQQIAVQQLGNSQELSKNLRRHILRFPVYTDQFLMGSNTFIQQQQQQPPFVQTGFQGPIFQRSNSAPNKNVPRRRRRRRQLNIPPNINFQQQQQMPLVQQQQQIPLVQQQQQLPIIQQQQQIPLVQQQQQLPIVQQQQQPLNPTQNPSYYQIPTFPSSAIFQDGQIYPTMDPTFSIQAQISSGPNGNVVTLIGRPENSLPFTAAILNSESNIPIKNGVMHVIRGILSGTVIPIDTVLSTMQGASSFTQLMQQTGVIEQLKQSGRPYTLFIPTNTALQSIGVTADFNRIRQFVLRHICSDVLLDPMTNVLRRSGGYFSRSQMPAAQSQSRSQSQLYQAIKRSRRKRQDWADTWRNGTISTGGQTFRAPDLGPGYFQPQQQVYGGYPAAPSPFWSYNQLYNPGYVMSGYANPNSEYFPGYNGTYAGAGHFDYQSLGVPSQVAPEGVWNHSVNGVFNPQLNVVPITGSTIGNVGGQSYYAGSGGFYSGANYVTGPQSCTAMTGDRITIQPLPNAQPSGLGPSSSYQSYVVTCCGDQSVNSMVQSFNVYPPSYAVYIIGRSLLGYGQTIANMYNHAIILYPSYFTLVLFTILSICMKHL</sequence>
<evidence type="ECO:0000313" key="5">
    <source>
        <dbReference type="EMBL" id="CAF1049914.1"/>
    </source>
</evidence>
<dbReference type="SUPFAM" id="SSF82153">
    <property type="entry name" value="FAS1 domain"/>
    <property type="match status" value="3"/>
</dbReference>
<dbReference type="AlphaFoldDB" id="A0A814KEH0"/>